<dbReference type="EMBL" id="GL876969">
    <property type="protein sequence ID" value="KLU86074.1"/>
    <property type="molecule type" value="Genomic_DNA"/>
</dbReference>
<dbReference type="EnsemblFungi" id="MAPG_05093T0">
    <property type="protein sequence ID" value="MAPG_05093T0"/>
    <property type="gene ID" value="MAPG_05093"/>
</dbReference>
<reference evidence="1" key="3">
    <citation type="submission" date="2011-03" db="EMBL/GenBank/DDBJ databases">
        <title>Annotation of Magnaporthe poae ATCC 64411.</title>
        <authorList>
            <person name="Ma L.-J."/>
            <person name="Dead R."/>
            <person name="Young S.K."/>
            <person name="Zeng Q."/>
            <person name="Gargeya S."/>
            <person name="Fitzgerald M."/>
            <person name="Haas B."/>
            <person name="Abouelleil A."/>
            <person name="Alvarado L."/>
            <person name="Arachchi H.M."/>
            <person name="Berlin A."/>
            <person name="Brown A."/>
            <person name="Chapman S.B."/>
            <person name="Chen Z."/>
            <person name="Dunbar C."/>
            <person name="Freedman E."/>
            <person name="Gearin G."/>
            <person name="Gellesch M."/>
            <person name="Goldberg J."/>
            <person name="Griggs A."/>
            <person name="Gujja S."/>
            <person name="Heiman D."/>
            <person name="Howarth C."/>
            <person name="Larson L."/>
            <person name="Lui A."/>
            <person name="MacDonald P.J.P."/>
            <person name="Mehta T."/>
            <person name="Montmayeur A."/>
            <person name="Murphy C."/>
            <person name="Neiman D."/>
            <person name="Pearson M."/>
            <person name="Priest M."/>
            <person name="Roberts A."/>
            <person name="Saif S."/>
            <person name="Shea T."/>
            <person name="Shenoy N."/>
            <person name="Sisk P."/>
            <person name="Stolte C."/>
            <person name="Sykes S."/>
            <person name="Yandava C."/>
            <person name="Wortman J."/>
            <person name="Nusbaum C."/>
            <person name="Birren B."/>
        </authorList>
    </citation>
    <scope>NUCLEOTIDE SEQUENCE</scope>
    <source>
        <strain evidence="1">ATCC 64411</strain>
    </source>
</reference>
<protein>
    <submittedName>
        <fullName evidence="1 2">Uncharacterized protein</fullName>
    </submittedName>
</protein>
<dbReference type="EMBL" id="ADBL01001201">
    <property type="status" value="NOT_ANNOTATED_CDS"/>
    <property type="molecule type" value="Genomic_DNA"/>
</dbReference>
<proteinExistence type="predicted"/>
<keyword evidence="3" id="KW-1185">Reference proteome</keyword>
<dbReference type="Proteomes" id="UP000011715">
    <property type="component" value="Unassembled WGS sequence"/>
</dbReference>
<sequence>MPKAVEGIIEFPWEGKTPEACALNTSHIIDNATKEEHSGKYFNETIDKFHAW</sequence>
<reference evidence="2" key="5">
    <citation type="submission" date="2015-06" db="UniProtKB">
        <authorList>
            <consortium name="EnsemblFungi"/>
        </authorList>
    </citation>
    <scope>IDENTIFICATION</scope>
    <source>
        <strain evidence="2">ATCC 64411</strain>
    </source>
</reference>
<organism evidence="2 3">
    <name type="scientific">Magnaporthiopsis poae (strain ATCC 64411 / 73-15)</name>
    <name type="common">Kentucky bluegrass fungus</name>
    <name type="synonym">Magnaporthe poae</name>
    <dbReference type="NCBI Taxonomy" id="644358"/>
    <lineage>
        <taxon>Eukaryota</taxon>
        <taxon>Fungi</taxon>
        <taxon>Dikarya</taxon>
        <taxon>Ascomycota</taxon>
        <taxon>Pezizomycotina</taxon>
        <taxon>Sordariomycetes</taxon>
        <taxon>Sordariomycetidae</taxon>
        <taxon>Magnaporthales</taxon>
        <taxon>Magnaporthaceae</taxon>
        <taxon>Magnaporthiopsis</taxon>
    </lineage>
</organism>
<evidence type="ECO:0000313" key="1">
    <source>
        <dbReference type="EMBL" id="KLU86074.1"/>
    </source>
</evidence>
<evidence type="ECO:0000313" key="2">
    <source>
        <dbReference type="EnsemblFungi" id="MAPG_05093T0"/>
    </source>
</evidence>
<reference evidence="2" key="4">
    <citation type="journal article" date="2015" name="G3 (Bethesda)">
        <title>Genome sequences of three phytopathogenic species of the Magnaporthaceae family of fungi.</title>
        <authorList>
            <person name="Okagaki L.H."/>
            <person name="Nunes C.C."/>
            <person name="Sailsbery J."/>
            <person name="Clay B."/>
            <person name="Brown D."/>
            <person name="John T."/>
            <person name="Oh Y."/>
            <person name="Young N."/>
            <person name="Fitzgerald M."/>
            <person name="Haas B.J."/>
            <person name="Zeng Q."/>
            <person name="Young S."/>
            <person name="Adiconis X."/>
            <person name="Fan L."/>
            <person name="Levin J.Z."/>
            <person name="Mitchell T.K."/>
            <person name="Okubara P.A."/>
            <person name="Farman M.L."/>
            <person name="Kohn L.M."/>
            <person name="Birren B."/>
            <person name="Ma L.-J."/>
            <person name="Dean R.A."/>
        </authorList>
    </citation>
    <scope>NUCLEOTIDE SEQUENCE</scope>
    <source>
        <strain evidence="2">ATCC 64411 / 73-15</strain>
    </source>
</reference>
<dbReference type="AlphaFoldDB" id="A0A0C4DYH2"/>
<gene>
    <name evidence="1" type="ORF">MAPG_05093</name>
</gene>
<accession>A0A0C4DYH2</accession>
<evidence type="ECO:0000313" key="3">
    <source>
        <dbReference type="Proteomes" id="UP000011715"/>
    </source>
</evidence>
<dbReference type="VEuPathDB" id="FungiDB:MAPG_05093"/>
<reference evidence="3" key="1">
    <citation type="submission" date="2010-05" db="EMBL/GenBank/DDBJ databases">
        <title>The genome sequence of Magnaporthe poae strain ATCC 64411.</title>
        <authorList>
            <person name="Ma L.-J."/>
            <person name="Dead R."/>
            <person name="Young S."/>
            <person name="Zeng Q."/>
            <person name="Koehrsen M."/>
            <person name="Alvarado L."/>
            <person name="Berlin A."/>
            <person name="Chapman S.B."/>
            <person name="Chen Z."/>
            <person name="Freedman E."/>
            <person name="Gellesch M."/>
            <person name="Goldberg J."/>
            <person name="Griggs A."/>
            <person name="Gujja S."/>
            <person name="Heilman E.R."/>
            <person name="Heiman D."/>
            <person name="Hepburn T."/>
            <person name="Howarth C."/>
            <person name="Jen D."/>
            <person name="Larson L."/>
            <person name="Mehta T."/>
            <person name="Neiman D."/>
            <person name="Pearson M."/>
            <person name="Roberts A."/>
            <person name="Saif S."/>
            <person name="Shea T."/>
            <person name="Shenoy N."/>
            <person name="Sisk P."/>
            <person name="Stolte C."/>
            <person name="Sykes S."/>
            <person name="Walk T."/>
            <person name="White J."/>
            <person name="Yandava C."/>
            <person name="Haas B."/>
            <person name="Nusbaum C."/>
            <person name="Birren B."/>
        </authorList>
    </citation>
    <scope>NUCLEOTIDE SEQUENCE [LARGE SCALE GENOMIC DNA]</scope>
    <source>
        <strain evidence="3">ATCC 64411 / 73-15</strain>
    </source>
</reference>
<name>A0A0C4DYH2_MAGP6</name>
<reference evidence="1" key="2">
    <citation type="submission" date="2010-05" db="EMBL/GenBank/DDBJ databases">
        <title>The Genome Sequence of Magnaporthe poae strain ATCC 64411.</title>
        <authorList>
            <consortium name="The Broad Institute Genome Sequencing Platform"/>
            <consortium name="Broad Institute Genome Sequencing Center for Infectious Disease"/>
            <person name="Ma L.-J."/>
            <person name="Dead R."/>
            <person name="Young S."/>
            <person name="Zeng Q."/>
            <person name="Koehrsen M."/>
            <person name="Alvarado L."/>
            <person name="Berlin A."/>
            <person name="Chapman S.B."/>
            <person name="Chen Z."/>
            <person name="Freedman E."/>
            <person name="Gellesch M."/>
            <person name="Goldberg J."/>
            <person name="Griggs A."/>
            <person name="Gujja S."/>
            <person name="Heilman E.R."/>
            <person name="Heiman D."/>
            <person name="Hepburn T."/>
            <person name="Howarth C."/>
            <person name="Jen D."/>
            <person name="Larson L."/>
            <person name="Mehta T."/>
            <person name="Neiman D."/>
            <person name="Pearson M."/>
            <person name="Roberts A."/>
            <person name="Saif S."/>
            <person name="Shea T."/>
            <person name="Shenoy N."/>
            <person name="Sisk P."/>
            <person name="Stolte C."/>
            <person name="Sykes S."/>
            <person name="Walk T."/>
            <person name="White J."/>
            <person name="Yandava C."/>
            <person name="Haas B."/>
            <person name="Nusbaum C."/>
            <person name="Birren B."/>
        </authorList>
    </citation>
    <scope>NUCLEOTIDE SEQUENCE</scope>
    <source>
        <strain evidence="1">ATCC 64411</strain>
    </source>
</reference>